<accession>L0DX07</accession>
<proteinExistence type="predicted"/>
<feature type="domain" description="Pyruvate phosphate dikinase AMP/ATP-binding" evidence="2">
    <location>
        <begin position="322"/>
        <end position="701"/>
    </location>
</feature>
<dbReference type="eggNOG" id="COG0574">
    <property type="taxonomic scope" value="Bacteria"/>
</dbReference>
<dbReference type="HOGENOM" id="CLU_015408_0_0_6"/>
<dbReference type="KEGG" id="tni:TVNIR_1196"/>
<feature type="region of interest" description="Disordered" evidence="1">
    <location>
        <begin position="1"/>
        <end position="23"/>
    </location>
</feature>
<sequence length="901" mass="101796">MRHGNGISRQYQRAPPRIRLKSPPMNAGFTDREIVSTGIAGLDTVLDGLRIGDNLVWRVDDIDDYRRFVQPFVAAASAQRRQIIYLRFGRHAPLVLPGPGVRTVTVDATGGFEAFTRQVYQLITDHGRGAFYICDSLSDLLSAWATDYMVGNFFRVVCPYLYELDTVAYFALQPQSHSHTTLSRIRETTQVLIDVHHAREECHIQPVKVWRRQSPTMFLPHRQQGECFVPVIDSSDATHLQAALEHRHQQASQRQLDCWDRMFLEATEASAPTTDPVRRVAILEHLLTVLIGREERILQLARRYLTLEDLLTVRARMIGSGYIGGKAVGMLLARQALLHADREYWGRHLEPHDSFFLGSDVYYSYLVHNRWWPRIMRQRSPEGYFDEARSLREGMLRGEIPGEIRLELERMLDYFGQYPILVRSSSLQEDGFGNAFAGKYESVFRVNQGSPDRRLEELEDAIRQVYASTMSEDALVYRQQRGLAQMEEPMALLLQRVNGRYHGRYYLPDAAGVGVSRNTFAWDPDMDPEAGMLRLVLGLGTRAVDRIEGDHACVVALDQPHKRPYRERSETYRYSQHTVDVLDILDNRPRSLPLRQLVQAAAELPLRWVAERDREASERSRTLPGGGPVWRLTFTPLLRETAFVPLMRRLLRELERAYAYPVDVEFTVHLAADGLPSVNLVQCRPLQTLGEGQAVTLPDRVRSASLLFETRGRFMGGNIDQPIARVVHIDGPRYSALSVPQRFAVARLVGQINRAVADRDADPVLLIGPGRWGTSSPELGIPIRFADINRVAVLVEVAELGAGMIPDLSFGSHFFQDLVESRIGYVALFPQESGTDFRPAWLDALPGHCRLPPPGDEARDPAVAAAVRVYDVRGRDLRVVADVVRQHLLCYANPAAGAPTG</sequence>
<evidence type="ECO:0000256" key="1">
    <source>
        <dbReference type="SAM" id="MobiDB-lite"/>
    </source>
</evidence>
<dbReference type="GO" id="GO:0005524">
    <property type="term" value="F:ATP binding"/>
    <property type="evidence" value="ECO:0007669"/>
    <property type="project" value="InterPro"/>
</dbReference>
<protein>
    <submittedName>
        <fullName evidence="3">Phosphoenolpyruvate synthase / Pyruvate phosphate dikinase</fullName>
    </submittedName>
</protein>
<organism evidence="3 4">
    <name type="scientific">Thioalkalivibrio nitratireducens (strain DSM 14787 / UNIQEM 213 / ALEN2)</name>
    <dbReference type="NCBI Taxonomy" id="1255043"/>
    <lineage>
        <taxon>Bacteria</taxon>
        <taxon>Pseudomonadati</taxon>
        <taxon>Pseudomonadota</taxon>
        <taxon>Gammaproteobacteria</taxon>
        <taxon>Chromatiales</taxon>
        <taxon>Ectothiorhodospiraceae</taxon>
        <taxon>Thioalkalivibrio</taxon>
    </lineage>
</organism>
<evidence type="ECO:0000313" key="3">
    <source>
        <dbReference type="EMBL" id="AGA32871.1"/>
    </source>
</evidence>
<dbReference type="InterPro" id="IPR013815">
    <property type="entry name" value="ATP_grasp_subdomain_1"/>
</dbReference>
<dbReference type="PATRIC" id="fig|1255043.3.peg.1209"/>
<name>L0DX07_THIND</name>
<dbReference type="SUPFAM" id="SSF56059">
    <property type="entry name" value="Glutathione synthetase ATP-binding domain-like"/>
    <property type="match status" value="1"/>
</dbReference>
<evidence type="ECO:0000259" key="2">
    <source>
        <dbReference type="Pfam" id="PF01326"/>
    </source>
</evidence>
<keyword evidence="4" id="KW-1185">Reference proteome</keyword>
<dbReference type="Proteomes" id="UP000010809">
    <property type="component" value="Chromosome"/>
</dbReference>
<reference evidence="3" key="1">
    <citation type="submission" date="2015-12" db="EMBL/GenBank/DDBJ databases">
        <authorList>
            <person name="Tikhonova T.V."/>
            <person name="Pavlov A.R."/>
            <person name="Beletsky A.V."/>
            <person name="Mardanov A.V."/>
            <person name="Sorokin D.Y."/>
            <person name="Ravin N.V."/>
            <person name="Popov V.O."/>
        </authorList>
    </citation>
    <scope>NUCLEOTIDE SEQUENCE</scope>
    <source>
        <strain evidence="3">DSM 14787</strain>
    </source>
</reference>
<dbReference type="InterPro" id="IPR002192">
    <property type="entry name" value="PPDK_AMP/ATP-bd"/>
</dbReference>
<dbReference type="GO" id="GO:0016301">
    <property type="term" value="F:kinase activity"/>
    <property type="evidence" value="ECO:0007669"/>
    <property type="project" value="UniProtKB-KW"/>
</dbReference>
<evidence type="ECO:0000313" key="4">
    <source>
        <dbReference type="Proteomes" id="UP000010809"/>
    </source>
</evidence>
<gene>
    <name evidence="3" type="ordered locus">TVNIR_1196</name>
</gene>
<dbReference type="STRING" id="1255043.TVNIR_1196"/>
<dbReference type="EMBL" id="CP003989">
    <property type="protein sequence ID" value="AGA32871.1"/>
    <property type="molecule type" value="Genomic_DNA"/>
</dbReference>
<dbReference type="AlphaFoldDB" id="L0DX07"/>
<dbReference type="Gene3D" id="3.30.1490.20">
    <property type="entry name" value="ATP-grasp fold, A domain"/>
    <property type="match status" value="1"/>
</dbReference>
<dbReference type="Pfam" id="PF01326">
    <property type="entry name" value="PPDK_N"/>
    <property type="match status" value="1"/>
</dbReference>